<evidence type="ECO:0000313" key="1">
    <source>
        <dbReference type="EMBL" id="KIJ08487.1"/>
    </source>
</evidence>
<sequence length="72" mass="8087">GLYVFGNIPLGDSIEFDGIHLGDTFFKDQSEIINFFGVEFTLLQFQVEVVFFESFQDFQGSFTMEGGICGVD</sequence>
<dbReference type="Proteomes" id="UP000053647">
    <property type="component" value="Unassembled WGS sequence"/>
</dbReference>
<protein>
    <submittedName>
        <fullName evidence="1">Uncharacterized protein</fullName>
    </submittedName>
</protein>
<accession>A0A0C9TL32</accession>
<dbReference type="EMBL" id="KN819611">
    <property type="protein sequence ID" value="KIJ08487.1"/>
    <property type="molecule type" value="Genomic_DNA"/>
</dbReference>
<feature type="non-terminal residue" evidence="1">
    <location>
        <position position="1"/>
    </location>
</feature>
<evidence type="ECO:0000313" key="2">
    <source>
        <dbReference type="Proteomes" id="UP000053647"/>
    </source>
</evidence>
<organism evidence="1 2">
    <name type="scientific">Paxillus involutus ATCC 200175</name>
    <dbReference type="NCBI Taxonomy" id="664439"/>
    <lineage>
        <taxon>Eukaryota</taxon>
        <taxon>Fungi</taxon>
        <taxon>Dikarya</taxon>
        <taxon>Basidiomycota</taxon>
        <taxon>Agaricomycotina</taxon>
        <taxon>Agaricomycetes</taxon>
        <taxon>Agaricomycetidae</taxon>
        <taxon>Boletales</taxon>
        <taxon>Paxilineae</taxon>
        <taxon>Paxillaceae</taxon>
        <taxon>Paxillus</taxon>
    </lineage>
</organism>
<dbReference type="HOGENOM" id="CLU_2729215_0_0_1"/>
<gene>
    <name evidence="1" type="ORF">PAXINDRAFT_88789</name>
</gene>
<dbReference type="AlphaFoldDB" id="A0A0C9TL32"/>
<proteinExistence type="predicted"/>
<name>A0A0C9TL32_PAXIN</name>
<reference evidence="1 2" key="1">
    <citation type="submission" date="2014-06" db="EMBL/GenBank/DDBJ databases">
        <authorList>
            <consortium name="DOE Joint Genome Institute"/>
            <person name="Kuo A."/>
            <person name="Kohler A."/>
            <person name="Nagy L.G."/>
            <person name="Floudas D."/>
            <person name="Copeland A."/>
            <person name="Barry K.W."/>
            <person name="Cichocki N."/>
            <person name="Veneault-Fourrey C."/>
            <person name="LaButti K."/>
            <person name="Lindquist E.A."/>
            <person name="Lipzen A."/>
            <person name="Lundell T."/>
            <person name="Morin E."/>
            <person name="Murat C."/>
            <person name="Sun H."/>
            <person name="Tunlid A."/>
            <person name="Henrissat B."/>
            <person name="Grigoriev I.V."/>
            <person name="Hibbett D.S."/>
            <person name="Martin F."/>
            <person name="Nordberg H.P."/>
            <person name="Cantor M.N."/>
            <person name="Hua S.X."/>
        </authorList>
    </citation>
    <scope>NUCLEOTIDE SEQUENCE [LARGE SCALE GENOMIC DNA]</scope>
    <source>
        <strain evidence="1 2">ATCC 200175</strain>
    </source>
</reference>
<keyword evidence="2" id="KW-1185">Reference proteome</keyword>
<reference evidence="2" key="2">
    <citation type="submission" date="2015-01" db="EMBL/GenBank/DDBJ databases">
        <title>Evolutionary Origins and Diversification of the Mycorrhizal Mutualists.</title>
        <authorList>
            <consortium name="DOE Joint Genome Institute"/>
            <consortium name="Mycorrhizal Genomics Consortium"/>
            <person name="Kohler A."/>
            <person name="Kuo A."/>
            <person name="Nagy L.G."/>
            <person name="Floudas D."/>
            <person name="Copeland A."/>
            <person name="Barry K.W."/>
            <person name="Cichocki N."/>
            <person name="Veneault-Fourrey C."/>
            <person name="LaButti K."/>
            <person name="Lindquist E.A."/>
            <person name="Lipzen A."/>
            <person name="Lundell T."/>
            <person name="Morin E."/>
            <person name="Murat C."/>
            <person name="Riley R."/>
            <person name="Ohm R."/>
            <person name="Sun H."/>
            <person name="Tunlid A."/>
            <person name="Henrissat B."/>
            <person name="Grigoriev I.V."/>
            <person name="Hibbett D.S."/>
            <person name="Martin F."/>
        </authorList>
    </citation>
    <scope>NUCLEOTIDE SEQUENCE [LARGE SCALE GENOMIC DNA]</scope>
    <source>
        <strain evidence="2">ATCC 200175</strain>
    </source>
</reference>